<dbReference type="Gene3D" id="2.60.40.1080">
    <property type="match status" value="1"/>
</dbReference>
<keyword evidence="2" id="KW-0732">Signal</keyword>
<evidence type="ECO:0000313" key="4">
    <source>
        <dbReference type="EMBL" id="REG28765.1"/>
    </source>
</evidence>
<evidence type="ECO:0000313" key="3">
    <source>
        <dbReference type="EMBL" id="AKJ02304.1"/>
    </source>
</evidence>
<gene>
    <name evidence="3" type="ORF">AA314_03930</name>
    <name evidence="4" type="ORF">ATI61_108307</name>
</gene>
<reference evidence="3 5" key="1">
    <citation type="submission" date="2015-05" db="EMBL/GenBank/DDBJ databases">
        <title>Genome assembly of Archangium gephyra DSM 2261.</title>
        <authorList>
            <person name="Sharma G."/>
            <person name="Subramanian S."/>
        </authorList>
    </citation>
    <scope>NUCLEOTIDE SEQUENCE [LARGE SCALE GENOMIC DNA]</scope>
    <source>
        <strain evidence="3 5">DSM 2261</strain>
    </source>
</reference>
<dbReference type="InterPro" id="IPR011042">
    <property type="entry name" value="6-blade_b-propeller_TolB-like"/>
</dbReference>
<evidence type="ECO:0008006" key="7">
    <source>
        <dbReference type="Google" id="ProtNLM"/>
    </source>
</evidence>
<proteinExistence type="predicted"/>
<reference evidence="4 6" key="2">
    <citation type="submission" date="2018-08" db="EMBL/GenBank/DDBJ databases">
        <title>Genomic Encyclopedia of Archaeal and Bacterial Type Strains, Phase II (KMG-II): from individual species to whole genera.</title>
        <authorList>
            <person name="Goeker M."/>
        </authorList>
    </citation>
    <scope>NUCLEOTIDE SEQUENCE [LARGE SCALE GENOMIC DNA]</scope>
    <source>
        <strain evidence="4 6">DSM 2261</strain>
    </source>
</reference>
<dbReference type="KEGG" id="age:AA314_03930"/>
<dbReference type="SUPFAM" id="SSF82171">
    <property type="entry name" value="DPP6 N-terminal domain-like"/>
    <property type="match status" value="1"/>
</dbReference>
<dbReference type="RefSeq" id="WP_169800707.1">
    <property type="nucleotide sequence ID" value="NZ_CP011509.1"/>
</dbReference>
<dbReference type="EMBL" id="CP011509">
    <property type="protein sequence ID" value="AKJ02304.1"/>
    <property type="molecule type" value="Genomic_DNA"/>
</dbReference>
<protein>
    <recommendedName>
        <fullName evidence="7">TolB protein</fullName>
    </recommendedName>
</protein>
<dbReference type="Proteomes" id="UP000035579">
    <property type="component" value="Chromosome"/>
</dbReference>
<keyword evidence="6" id="KW-1185">Reference proteome</keyword>
<dbReference type="AlphaFoldDB" id="A0AAC8Q7Q7"/>
<evidence type="ECO:0000313" key="6">
    <source>
        <dbReference type="Proteomes" id="UP000256345"/>
    </source>
</evidence>
<evidence type="ECO:0000256" key="2">
    <source>
        <dbReference type="SAM" id="SignalP"/>
    </source>
</evidence>
<name>A0AAC8Q7Q7_9BACT</name>
<feature type="region of interest" description="Disordered" evidence="1">
    <location>
        <begin position="140"/>
        <end position="164"/>
    </location>
</feature>
<sequence length="633" mass="66534">MRIPALLSTLLAVLLLASTGCEDGGGTGNPSNDGGTTGSGEPLPGLKSISVEPADQVLVIEAGKTPASLTYKATGTFEGGASRDITAQVRFSVENGFIGGFSGNTFTTYKNQGGVTTISALAGSVRGTTQVSVKLQASVKDPASTSLPEDPAGPFAGPASDTRKPDLVYPNDGVLMPPNMRGAELHFLPGSGNTLFELSFQNAVTDLKVYLRCTQPLNGGCIYRPDDATWLWLTQTNRGGEPVSITLRGTNDAGAQVGTSTPLSVSFARDDLTGGLYYWTTSNDSAIMRFDFSSASQLTGEKFAGPEVAAGECIGCHALSRDGKKLVAEASGQNSGRLVLMDVASKTLLAPYNAGASSPDKSIFESWNPDGSQYVGVYADSGATDFNLMLFDGNTGKKAQSLAGTGTSTNPVSHPDWSADGQKIAFVKMGVKGTNQRFGKGAIQLVNRTDAGWSAPVTLAPAVDGKNRYYPAISPDNMFLLFNESTCPSGSTSGTDCNADSDPSARLFAVKAEAGAPLIDLARANAPGKRDTGANLTSSFPKWAPFLYQRTREPGSRLQWFTFSSSRRYGLRNPLPGGDENANGTLLWISAVDPDKVALGEDPSYPALVLPFQDITTSNHIAQWTKEIVPVIR</sequence>
<organism evidence="3 5">
    <name type="scientific">Archangium gephyra</name>
    <dbReference type="NCBI Taxonomy" id="48"/>
    <lineage>
        <taxon>Bacteria</taxon>
        <taxon>Pseudomonadati</taxon>
        <taxon>Myxococcota</taxon>
        <taxon>Myxococcia</taxon>
        <taxon>Myxococcales</taxon>
        <taxon>Cystobacterineae</taxon>
        <taxon>Archangiaceae</taxon>
        <taxon>Archangium</taxon>
    </lineage>
</organism>
<feature type="region of interest" description="Disordered" evidence="1">
    <location>
        <begin position="23"/>
        <end position="47"/>
    </location>
</feature>
<dbReference type="PROSITE" id="PS51257">
    <property type="entry name" value="PROKAR_LIPOPROTEIN"/>
    <property type="match status" value="1"/>
</dbReference>
<dbReference type="Proteomes" id="UP000256345">
    <property type="component" value="Unassembled WGS sequence"/>
</dbReference>
<dbReference type="EMBL" id="QUMU01000008">
    <property type="protein sequence ID" value="REG28765.1"/>
    <property type="molecule type" value="Genomic_DNA"/>
</dbReference>
<feature type="chain" id="PRO_5041949151" description="TolB protein" evidence="2">
    <location>
        <begin position="24"/>
        <end position="633"/>
    </location>
</feature>
<feature type="signal peptide" evidence="2">
    <location>
        <begin position="1"/>
        <end position="23"/>
    </location>
</feature>
<accession>A0AAC8Q7Q7</accession>
<evidence type="ECO:0000256" key="1">
    <source>
        <dbReference type="SAM" id="MobiDB-lite"/>
    </source>
</evidence>
<dbReference type="Gene3D" id="2.120.10.30">
    <property type="entry name" value="TolB, C-terminal domain"/>
    <property type="match status" value="1"/>
</dbReference>
<evidence type="ECO:0000313" key="5">
    <source>
        <dbReference type="Proteomes" id="UP000035579"/>
    </source>
</evidence>